<keyword evidence="8" id="KW-1185">Reference proteome</keyword>
<evidence type="ECO:0000313" key="7">
    <source>
        <dbReference type="EMBL" id="KAK0168013.1"/>
    </source>
</evidence>
<evidence type="ECO:0000256" key="3">
    <source>
        <dbReference type="ARBA" id="ARBA00022833"/>
    </source>
</evidence>
<proteinExistence type="predicted"/>
<organism evidence="7 8">
    <name type="scientific">Microctonus hyperodae</name>
    <name type="common">Parasitoid wasp</name>
    <dbReference type="NCBI Taxonomy" id="165561"/>
    <lineage>
        <taxon>Eukaryota</taxon>
        <taxon>Metazoa</taxon>
        <taxon>Ecdysozoa</taxon>
        <taxon>Arthropoda</taxon>
        <taxon>Hexapoda</taxon>
        <taxon>Insecta</taxon>
        <taxon>Pterygota</taxon>
        <taxon>Neoptera</taxon>
        <taxon>Endopterygota</taxon>
        <taxon>Hymenoptera</taxon>
        <taxon>Apocrita</taxon>
        <taxon>Ichneumonoidea</taxon>
        <taxon>Braconidae</taxon>
        <taxon>Euphorinae</taxon>
        <taxon>Microctonus</taxon>
    </lineage>
</organism>
<keyword evidence="3" id="KW-0862">Zinc</keyword>
<reference evidence="7" key="2">
    <citation type="submission" date="2023-03" db="EMBL/GenBank/DDBJ databases">
        <authorList>
            <person name="Inwood S.N."/>
            <person name="Skelly J.G."/>
            <person name="Guhlin J."/>
            <person name="Harrop T.W.R."/>
            <person name="Goldson S.G."/>
            <person name="Dearden P.K."/>
        </authorList>
    </citation>
    <scope>NUCLEOTIDE SEQUENCE</scope>
    <source>
        <strain evidence="7">Lincoln</strain>
        <tissue evidence="7">Whole body</tissue>
    </source>
</reference>
<gene>
    <name evidence="7" type="ORF">PV327_001855</name>
</gene>
<comment type="caution">
    <text evidence="7">The sequence shown here is derived from an EMBL/GenBank/DDBJ whole genome shotgun (WGS) entry which is preliminary data.</text>
</comment>
<dbReference type="PROSITE" id="PS50950">
    <property type="entry name" value="ZF_THAP"/>
    <property type="match status" value="1"/>
</dbReference>
<evidence type="ECO:0000256" key="1">
    <source>
        <dbReference type="ARBA" id="ARBA00022723"/>
    </source>
</evidence>
<accession>A0AA39FEI7</accession>
<sequence length="201" mass="23355">MAVHNSCCVVNCKNTGRNSNCKFYTFPRASWKLEKRKKWINAVKRKNPDGSPWTPKPTDTICSDHFIGGQKSEEEASPSYIPVIFPTIYKKQKVNERTSLSRYTRFLNRGKAKKDNIRSPIITNTKRTSQNNYIKMGCKVMIDVDSDENEKIDKDCQVFFLSDLYEVGRTFICNRYMCKNDKKCDAEIQTEIIDMNDEMDS</sequence>
<evidence type="ECO:0000259" key="6">
    <source>
        <dbReference type="PROSITE" id="PS50950"/>
    </source>
</evidence>
<name>A0AA39FEI7_MICHY</name>
<dbReference type="GO" id="GO:0008270">
    <property type="term" value="F:zinc ion binding"/>
    <property type="evidence" value="ECO:0007669"/>
    <property type="project" value="UniProtKB-KW"/>
</dbReference>
<evidence type="ECO:0000256" key="5">
    <source>
        <dbReference type="PROSITE-ProRule" id="PRU00309"/>
    </source>
</evidence>
<dbReference type="GO" id="GO:0003677">
    <property type="term" value="F:DNA binding"/>
    <property type="evidence" value="ECO:0007669"/>
    <property type="project" value="UniProtKB-UniRule"/>
</dbReference>
<reference evidence="7" key="1">
    <citation type="journal article" date="2023" name="bioRxiv">
        <title>Scaffold-level genome assemblies of two parasitoid biocontrol wasps reveal the parthenogenesis mechanism and an associated novel virus.</title>
        <authorList>
            <person name="Inwood S."/>
            <person name="Skelly J."/>
            <person name="Guhlin J."/>
            <person name="Harrop T."/>
            <person name="Goldson S."/>
            <person name="Dearden P."/>
        </authorList>
    </citation>
    <scope>NUCLEOTIDE SEQUENCE</scope>
    <source>
        <strain evidence="7">Lincoln</strain>
        <tissue evidence="7">Whole body</tissue>
    </source>
</reference>
<feature type="domain" description="THAP-type" evidence="6">
    <location>
        <begin position="1"/>
        <end position="85"/>
    </location>
</feature>
<dbReference type="SUPFAM" id="SSF57716">
    <property type="entry name" value="Glucocorticoid receptor-like (DNA-binding domain)"/>
    <property type="match status" value="1"/>
</dbReference>
<keyword evidence="1" id="KW-0479">Metal-binding</keyword>
<dbReference type="Proteomes" id="UP001168972">
    <property type="component" value="Unassembled WGS sequence"/>
</dbReference>
<evidence type="ECO:0000256" key="2">
    <source>
        <dbReference type="ARBA" id="ARBA00022771"/>
    </source>
</evidence>
<dbReference type="SMART" id="SM00980">
    <property type="entry name" value="THAP"/>
    <property type="match status" value="1"/>
</dbReference>
<protein>
    <recommendedName>
        <fullName evidence="6">THAP-type domain-containing protein</fullName>
    </recommendedName>
</protein>
<evidence type="ECO:0000313" key="8">
    <source>
        <dbReference type="Proteomes" id="UP001168972"/>
    </source>
</evidence>
<keyword evidence="2 5" id="KW-0863">Zinc-finger</keyword>
<keyword evidence="4 5" id="KW-0238">DNA-binding</keyword>
<evidence type="ECO:0000256" key="4">
    <source>
        <dbReference type="ARBA" id="ARBA00023125"/>
    </source>
</evidence>
<dbReference type="AlphaFoldDB" id="A0AA39FEI7"/>
<dbReference type="Pfam" id="PF05485">
    <property type="entry name" value="THAP"/>
    <property type="match status" value="1"/>
</dbReference>
<dbReference type="InterPro" id="IPR006612">
    <property type="entry name" value="THAP_Znf"/>
</dbReference>
<dbReference type="EMBL" id="JAQQBR010001831">
    <property type="protein sequence ID" value="KAK0168013.1"/>
    <property type="molecule type" value="Genomic_DNA"/>
</dbReference>